<accession>A0A9P7MLR8</accession>
<dbReference type="Proteomes" id="UP000784919">
    <property type="component" value="Unassembled WGS sequence"/>
</dbReference>
<proteinExistence type="predicted"/>
<protein>
    <submittedName>
        <fullName evidence="1">Uncharacterized protein</fullName>
    </submittedName>
</protein>
<reference evidence="1" key="1">
    <citation type="journal article" date="2020" name="bioRxiv">
        <title>Whole genome comparisons of ergot fungi reveals the divergence and evolution of species within the genus Claviceps are the result of varying mechanisms driving genome evolution and host range expansion.</title>
        <authorList>
            <person name="Wyka S.A."/>
            <person name="Mondo S.J."/>
            <person name="Liu M."/>
            <person name="Dettman J."/>
            <person name="Nalam V."/>
            <person name="Broders K.D."/>
        </authorList>
    </citation>
    <scope>NUCLEOTIDE SEQUENCE</scope>
    <source>
        <strain evidence="1">CCC 1102</strain>
    </source>
</reference>
<evidence type="ECO:0000313" key="2">
    <source>
        <dbReference type="Proteomes" id="UP000784919"/>
    </source>
</evidence>
<sequence>METAEDDLRQEPEMPAEEVLEQYIEDRTTDEHTPTMLEAIQYYHVLHIEACRKHKLQEARELAIHKWIAIAVNPSLHSSILETTRAETGRRQVSLREITKKLKESFSPGLMVLTAETATQYKELLNDARTSSKDRAVGAQIEPTWAEAKKVKMVECKNDLPDTVTLKSVAEEFMRYRKATRVFDQNHGKGIHATLGNHSDKPTYDNTSKGTQKNVNCLCGFTHTWKPQLCRTLLYAITGELVNKKRIPSKHLCGRIKQLYESPKWETLRTLINNEGWSKSDAKPKEQIPGRVSAGIIDPGMIDQLTEPKIVFSTTSKHHQ</sequence>
<evidence type="ECO:0000313" key="1">
    <source>
        <dbReference type="EMBL" id="KAG5955602.1"/>
    </source>
</evidence>
<name>A0A9P7MLR8_9HYPO</name>
<dbReference type="AlphaFoldDB" id="A0A9P7MLR8"/>
<organism evidence="1 2">
    <name type="scientific">Claviceps arundinis</name>
    <dbReference type="NCBI Taxonomy" id="1623583"/>
    <lineage>
        <taxon>Eukaryota</taxon>
        <taxon>Fungi</taxon>
        <taxon>Dikarya</taxon>
        <taxon>Ascomycota</taxon>
        <taxon>Pezizomycotina</taxon>
        <taxon>Sordariomycetes</taxon>
        <taxon>Hypocreomycetidae</taxon>
        <taxon>Hypocreales</taxon>
        <taxon>Clavicipitaceae</taxon>
        <taxon>Claviceps</taxon>
    </lineage>
</organism>
<dbReference type="OrthoDB" id="4957693at2759"/>
<gene>
    <name evidence="1" type="ORF">E4U56_007139</name>
</gene>
<dbReference type="EMBL" id="SRPS01000644">
    <property type="protein sequence ID" value="KAG5955602.1"/>
    <property type="molecule type" value="Genomic_DNA"/>
</dbReference>
<comment type="caution">
    <text evidence="1">The sequence shown here is derived from an EMBL/GenBank/DDBJ whole genome shotgun (WGS) entry which is preliminary data.</text>
</comment>